<geneLocation type="mitochondrion" evidence="20"/>
<gene>
    <name evidence="20" type="primary">nad2</name>
</gene>
<feature type="domain" description="NADH:quinone oxidoreductase/Mrp antiporter transmembrane" evidence="19">
    <location>
        <begin position="83"/>
        <end position="271"/>
    </location>
</feature>
<dbReference type="GO" id="GO:0005743">
    <property type="term" value="C:mitochondrial inner membrane"/>
    <property type="evidence" value="ECO:0007669"/>
    <property type="project" value="UniProtKB-SubCell"/>
</dbReference>
<feature type="transmembrane region" description="Helical" evidence="18">
    <location>
        <begin position="100"/>
        <end position="120"/>
    </location>
</feature>
<evidence type="ECO:0000256" key="14">
    <source>
        <dbReference type="ARBA" id="ARBA00023075"/>
    </source>
</evidence>
<sequence>MKSPHKMMFFTILLSSTLIVISSPSWMAMWIGLEINLLSFIPLMKEKNNSLSSESIIKYFIVQALASTILMFSLLNPFLNQKLIISIPLFIKLGLMPFHFWYPMIMEGISWMNCLILLTWQKISPMIILSYLDLNLITTTLVMITNLMSSMLSMNFSSLRKVMTFSSLNNLSWMIPLMFISKPMWMIYLTVYSIVSSSIIILLKSMNISFMNQLFYLKLKFKWNIMMMVSFLSLAGLPPFLGFIPKWISIQEMISSNLFILTTSYLISTLILIFSYSRLMISSLLLINNEKSWNKCYFYNYTKFSMLNLFMIIPWTILLT</sequence>
<keyword evidence="13 18" id="KW-0520">NAD</keyword>
<evidence type="ECO:0000313" key="20">
    <source>
        <dbReference type="EMBL" id="AXS65501.1"/>
    </source>
</evidence>
<evidence type="ECO:0000256" key="11">
    <source>
        <dbReference type="ARBA" id="ARBA00022982"/>
    </source>
</evidence>
<evidence type="ECO:0000256" key="16">
    <source>
        <dbReference type="ARBA" id="ARBA00023136"/>
    </source>
</evidence>
<dbReference type="GO" id="GO:0006120">
    <property type="term" value="P:mitochondrial electron transport, NADH to ubiquinone"/>
    <property type="evidence" value="ECO:0007669"/>
    <property type="project" value="InterPro"/>
</dbReference>
<comment type="subcellular location">
    <subcellularLocation>
        <location evidence="2 18">Mitochondrion inner membrane</location>
        <topology evidence="2 18">Multi-pass membrane protein</topology>
    </subcellularLocation>
</comment>
<evidence type="ECO:0000256" key="15">
    <source>
        <dbReference type="ARBA" id="ARBA00023128"/>
    </source>
</evidence>
<dbReference type="GO" id="GO:0008137">
    <property type="term" value="F:NADH dehydrogenase (ubiquinone) activity"/>
    <property type="evidence" value="ECO:0007669"/>
    <property type="project" value="UniProtKB-EC"/>
</dbReference>
<evidence type="ECO:0000256" key="13">
    <source>
        <dbReference type="ARBA" id="ARBA00023027"/>
    </source>
</evidence>
<dbReference type="PANTHER" id="PTHR46552:SF1">
    <property type="entry name" value="NADH-UBIQUINONE OXIDOREDUCTASE CHAIN 2"/>
    <property type="match status" value="1"/>
</dbReference>
<keyword evidence="8 18" id="KW-0812">Transmembrane</keyword>
<keyword evidence="12 18" id="KW-1133">Transmembrane helix</keyword>
<keyword evidence="15 18" id="KW-0496">Mitochondrion</keyword>
<keyword evidence="9 18" id="KW-0999">Mitochondrion inner membrane</keyword>
<evidence type="ECO:0000256" key="8">
    <source>
        <dbReference type="ARBA" id="ARBA00022692"/>
    </source>
</evidence>
<evidence type="ECO:0000256" key="9">
    <source>
        <dbReference type="ARBA" id="ARBA00022792"/>
    </source>
</evidence>
<feature type="transmembrane region" description="Helical" evidence="18">
    <location>
        <begin position="56"/>
        <end position="79"/>
    </location>
</feature>
<feature type="transmembrane region" description="Helical" evidence="18">
    <location>
        <begin position="126"/>
        <end position="147"/>
    </location>
</feature>
<reference evidence="20" key="1">
    <citation type="journal article" date="2018" name="J. ISSAAS">
        <title>The contribution of mitochondrial metagenomics to large-scale data mining and phylogenetic analysis of Coleoptera.</title>
        <authorList>
            <person name="Miller K."/>
            <person name="Linard B."/>
            <person name="Motyka M."/>
            <person name="Bocek M."/>
            <person name="Vogler A.P."/>
        </authorList>
    </citation>
    <scope>NUCLEOTIDE SEQUENCE</scope>
</reference>
<feature type="transmembrane region" description="Helical" evidence="18">
    <location>
        <begin position="297"/>
        <end position="318"/>
    </location>
</feature>
<dbReference type="EMBL" id="MG193411">
    <property type="protein sequence ID" value="AXS65501.1"/>
    <property type="molecule type" value="Genomic_DNA"/>
</dbReference>
<evidence type="ECO:0000256" key="5">
    <source>
        <dbReference type="ARBA" id="ARBA00021008"/>
    </source>
</evidence>
<keyword evidence="11 18" id="KW-0249">Electron transport</keyword>
<evidence type="ECO:0000256" key="6">
    <source>
        <dbReference type="ARBA" id="ARBA00022448"/>
    </source>
</evidence>
<evidence type="ECO:0000256" key="4">
    <source>
        <dbReference type="ARBA" id="ARBA00012944"/>
    </source>
</evidence>
<keyword evidence="16 18" id="KW-0472">Membrane</keyword>
<accession>A0A346RHF4</accession>
<feature type="transmembrane region" description="Helical" evidence="18">
    <location>
        <begin position="223"/>
        <end position="244"/>
    </location>
</feature>
<evidence type="ECO:0000256" key="12">
    <source>
        <dbReference type="ARBA" id="ARBA00022989"/>
    </source>
</evidence>
<evidence type="ECO:0000256" key="18">
    <source>
        <dbReference type="RuleBase" id="RU003403"/>
    </source>
</evidence>
<evidence type="ECO:0000256" key="7">
    <source>
        <dbReference type="ARBA" id="ARBA00022660"/>
    </source>
</evidence>
<dbReference type="AlphaFoldDB" id="A0A346RHF4"/>
<dbReference type="PRINTS" id="PR01436">
    <property type="entry name" value="NADHDHGNASE2"/>
</dbReference>
<keyword evidence="6" id="KW-0813">Transport</keyword>
<evidence type="ECO:0000256" key="2">
    <source>
        <dbReference type="ARBA" id="ARBA00004448"/>
    </source>
</evidence>
<feature type="domain" description="NADH:quinone oxidoreductase/Mrp antiporter transmembrane" evidence="19">
    <location>
        <begin position="23"/>
        <end position="75"/>
    </location>
</feature>
<dbReference type="InterPro" id="IPR001750">
    <property type="entry name" value="ND/Mrp_TM"/>
</dbReference>
<comment type="function">
    <text evidence="1">Core subunit of the mitochondrial membrane respiratory chain NADH dehydrogenase (Complex I) that is believed to belong to the minimal assembly required for catalysis. Complex I functions in the transfer of electrons from NADH to the respiratory chain. The immediate electron acceptor for the enzyme is believed to be ubiquinone.</text>
</comment>
<protein>
    <recommendedName>
        <fullName evidence="5 18">NADH-ubiquinone oxidoreductase chain 2</fullName>
        <ecNumber evidence="4 18">7.1.1.2</ecNumber>
    </recommendedName>
</protein>
<organism evidence="20">
    <name type="scientific">Elateroidea sp. 8 KM-2017</name>
    <dbReference type="NCBI Taxonomy" id="2219431"/>
    <lineage>
        <taxon>Eukaryota</taxon>
        <taxon>Metazoa</taxon>
        <taxon>Ecdysozoa</taxon>
        <taxon>Arthropoda</taxon>
        <taxon>Hexapoda</taxon>
        <taxon>Insecta</taxon>
        <taxon>Pterygota</taxon>
        <taxon>Neoptera</taxon>
        <taxon>Endopterygota</taxon>
        <taxon>Coleoptera</taxon>
        <taxon>Polyphaga</taxon>
        <taxon>Elateriformia</taxon>
        <taxon>Elateroidea</taxon>
    </lineage>
</organism>
<feature type="transmembrane region" description="Helical" evidence="18">
    <location>
        <begin position="185"/>
        <end position="203"/>
    </location>
</feature>
<feature type="transmembrane region" description="Helical" evidence="18">
    <location>
        <begin position="256"/>
        <end position="276"/>
    </location>
</feature>
<evidence type="ECO:0000256" key="1">
    <source>
        <dbReference type="ARBA" id="ARBA00003257"/>
    </source>
</evidence>
<dbReference type="EC" id="7.1.1.2" evidence="4 18"/>
<evidence type="ECO:0000256" key="10">
    <source>
        <dbReference type="ARBA" id="ARBA00022967"/>
    </source>
</evidence>
<dbReference type="InterPro" id="IPR050175">
    <property type="entry name" value="Complex_I_Subunit_2"/>
</dbReference>
<evidence type="ECO:0000259" key="19">
    <source>
        <dbReference type="Pfam" id="PF00361"/>
    </source>
</evidence>
<evidence type="ECO:0000256" key="3">
    <source>
        <dbReference type="ARBA" id="ARBA00007012"/>
    </source>
</evidence>
<keyword evidence="14 18" id="KW-0830">Ubiquinone</keyword>
<dbReference type="Pfam" id="PF00361">
    <property type="entry name" value="Proton_antipo_M"/>
    <property type="match status" value="2"/>
</dbReference>
<dbReference type="InterPro" id="IPR003917">
    <property type="entry name" value="NADH_UbQ_OxRdtase_chain2"/>
</dbReference>
<dbReference type="PANTHER" id="PTHR46552">
    <property type="entry name" value="NADH-UBIQUINONE OXIDOREDUCTASE CHAIN 2"/>
    <property type="match status" value="1"/>
</dbReference>
<comment type="catalytic activity">
    <reaction evidence="17 18">
        <text>a ubiquinone + NADH + 5 H(+)(in) = a ubiquinol + NAD(+) + 4 H(+)(out)</text>
        <dbReference type="Rhea" id="RHEA:29091"/>
        <dbReference type="Rhea" id="RHEA-COMP:9565"/>
        <dbReference type="Rhea" id="RHEA-COMP:9566"/>
        <dbReference type="ChEBI" id="CHEBI:15378"/>
        <dbReference type="ChEBI" id="CHEBI:16389"/>
        <dbReference type="ChEBI" id="CHEBI:17976"/>
        <dbReference type="ChEBI" id="CHEBI:57540"/>
        <dbReference type="ChEBI" id="CHEBI:57945"/>
        <dbReference type="EC" id="7.1.1.2"/>
    </reaction>
</comment>
<evidence type="ECO:0000256" key="17">
    <source>
        <dbReference type="ARBA" id="ARBA00049551"/>
    </source>
</evidence>
<proteinExistence type="inferred from homology"/>
<name>A0A346RHF4_9COLE</name>
<comment type="similarity">
    <text evidence="3 18">Belongs to the complex I subunit 2 family.</text>
</comment>
<keyword evidence="10 18" id="KW-1278">Translocase</keyword>
<comment type="function">
    <text evidence="18">Core subunit of the mitochondrial membrane respiratory chain NADH dehydrogenase (Complex I) which catalyzes electron transfer from NADH through the respiratory chain, using ubiquinone as an electron acceptor. Essential for the catalytic activity and assembly of complex I.</text>
</comment>
<keyword evidence="7 18" id="KW-0679">Respiratory chain</keyword>